<reference evidence="1" key="1">
    <citation type="submission" date="2021-04" db="EMBL/GenBank/DDBJ databases">
        <title>Draft Genome Sequence of Pandoravirus japonicus, Isolated from the Sabaishi River of Niigata, Japan.</title>
        <authorList>
            <person name="Hosokawa N."/>
            <person name="Takahashi H."/>
            <person name="Aoki K."/>
            <person name="Takemura M."/>
        </authorList>
    </citation>
    <scope>NUCLEOTIDE SEQUENCE</scope>
</reference>
<evidence type="ECO:0000313" key="1">
    <source>
        <dbReference type="EMBL" id="BCU02930.1"/>
    </source>
</evidence>
<organism evidence="1 2">
    <name type="scientific">Pandoravirus japonicus</name>
    <dbReference type="NCBI Taxonomy" id="2823154"/>
    <lineage>
        <taxon>Viruses</taxon>
        <taxon>Pandoravirus</taxon>
    </lineage>
</organism>
<name>A0A811BNR3_9VIRU</name>
<sequence length="116" mass="12169">MSNSGSTSGLCRLSGDSTLPSQTLLVTNELASTSIAVHAVRYRDVQRPSPVLGPGAQFHACTRDMDLMVVAVTITAVNGSAPGLPYHTMLGYPTAGERSVAFEIRVTSNGVHLLNV</sequence>
<accession>A0A811BNR3</accession>
<proteinExistence type="predicted"/>
<protein>
    <submittedName>
        <fullName evidence="1">Uncharacterized protein</fullName>
    </submittedName>
</protein>
<evidence type="ECO:0000313" key="2">
    <source>
        <dbReference type="Proteomes" id="UP001253637"/>
    </source>
</evidence>
<dbReference type="EMBL" id="LC625835">
    <property type="protein sequence ID" value="BCU02930.1"/>
    <property type="molecule type" value="Genomic_DNA"/>
</dbReference>
<dbReference type="Proteomes" id="UP001253637">
    <property type="component" value="Segment"/>
</dbReference>